<dbReference type="Proteomes" id="UP000654075">
    <property type="component" value="Unassembled WGS sequence"/>
</dbReference>
<protein>
    <recommendedName>
        <fullName evidence="3">PsbP C-terminal domain-containing protein</fullName>
    </recommendedName>
</protein>
<reference evidence="1" key="1">
    <citation type="submission" date="2021-02" db="EMBL/GenBank/DDBJ databases">
        <authorList>
            <person name="Dougan E. K."/>
            <person name="Rhodes N."/>
            <person name="Thang M."/>
            <person name="Chan C."/>
        </authorList>
    </citation>
    <scope>NUCLEOTIDE SEQUENCE</scope>
</reference>
<dbReference type="AlphaFoldDB" id="A0A813GY95"/>
<proteinExistence type="predicted"/>
<sequence length="156" mass="17202">PGFMVWQGDRVQRNEQMTAIVKAVRYETLAEALGANVTAAGEQLAAKRPDVAANRTLGSQLIEALFDPASLGLDIYQFEFQSDYLHELVLYSIVKVGGQNYLCNVGLRTPTLTWTDRKDVFGSILASFKPLELQPNRTLAATGLQPADTQKFRPDA</sequence>
<feature type="non-terminal residue" evidence="1">
    <location>
        <position position="1"/>
    </location>
</feature>
<evidence type="ECO:0000313" key="2">
    <source>
        <dbReference type="Proteomes" id="UP000654075"/>
    </source>
</evidence>
<evidence type="ECO:0008006" key="3">
    <source>
        <dbReference type="Google" id="ProtNLM"/>
    </source>
</evidence>
<comment type="caution">
    <text evidence="1">The sequence shown here is derived from an EMBL/GenBank/DDBJ whole genome shotgun (WGS) entry which is preliminary data.</text>
</comment>
<accession>A0A813GY95</accession>
<dbReference type="EMBL" id="CAJNNV010029825">
    <property type="protein sequence ID" value="CAE8630242.1"/>
    <property type="molecule type" value="Genomic_DNA"/>
</dbReference>
<evidence type="ECO:0000313" key="1">
    <source>
        <dbReference type="EMBL" id="CAE8630242.1"/>
    </source>
</evidence>
<name>A0A813GY95_POLGL</name>
<organism evidence="1 2">
    <name type="scientific">Polarella glacialis</name>
    <name type="common">Dinoflagellate</name>
    <dbReference type="NCBI Taxonomy" id="89957"/>
    <lineage>
        <taxon>Eukaryota</taxon>
        <taxon>Sar</taxon>
        <taxon>Alveolata</taxon>
        <taxon>Dinophyceae</taxon>
        <taxon>Suessiales</taxon>
        <taxon>Suessiaceae</taxon>
        <taxon>Polarella</taxon>
    </lineage>
</organism>
<gene>
    <name evidence="1" type="ORF">PGLA1383_LOCUS46632</name>
</gene>
<keyword evidence="2" id="KW-1185">Reference proteome</keyword>
<dbReference type="OMA" id="HEYKLYA"/>
<dbReference type="OrthoDB" id="443068at2759"/>